<name>A0A380P9L1_STRGR</name>
<accession>A0A380P9L1</accession>
<evidence type="ECO:0000313" key="3">
    <source>
        <dbReference type="Proteomes" id="UP000254150"/>
    </source>
</evidence>
<evidence type="ECO:0000256" key="1">
    <source>
        <dbReference type="SAM" id="MobiDB-lite"/>
    </source>
</evidence>
<protein>
    <submittedName>
        <fullName evidence="2">Hydroxyacylglutathione hydrolase</fullName>
        <ecNumber evidence="2">3.1.2.6</ecNumber>
    </submittedName>
</protein>
<evidence type="ECO:0000313" key="2">
    <source>
        <dbReference type="EMBL" id="SUP61866.1"/>
    </source>
</evidence>
<gene>
    <name evidence="2" type="ORF">NCTC7807_05024</name>
</gene>
<feature type="region of interest" description="Disordered" evidence="1">
    <location>
        <begin position="26"/>
        <end position="81"/>
    </location>
</feature>
<sequence>MWVHCAGGMCAGIAASAGRDVVAVDDGFDSATTTGPTLDRLRSPDTRRGHHLGGLKSRGPPIRQWLADNGQEETPSMPWAP</sequence>
<dbReference type="EMBL" id="UHID01000008">
    <property type="protein sequence ID" value="SUP61866.1"/>
    <property type="molecule type" value="Genomic_DNA"/>
</dbReference>
<dbReference type="Proteomes" id="UP000254150">
    <property type="component" value="Unassembled WGS sequence"/>
</dbReference>
<keyword evidence="2" id="KW-0378">Hydrolase</keyword>
<reference evidence="2 3" key="1">
    <citation type="submission" date="2018-06" db="EMBL/GenBank/DDBJ databases">
        <authorList>
            <consortium name="Pathogen Informatics"/>
            <person name="Doyle S."/>
        </authorList>
    </citation>
    <scope>NUCLEOTIDE SEQUENCE [LARGE SCALE GENOMIC DNA]</scope>
    <source>
        <strain evidence="2 3">NCTC7807</strain>
    </source>
</reference>
<dbReference type="EC" id="3.1.2.6" evidence="2"/>
<proteinExistence type="predicted"/>
<dbReference type="GO" id="GO:0004416">
    <property type="term" value="F:hydroxyacylglutathione hydrolase activity"/>
    <property type="evidence" value="ECO:0007669"/>
    <property type="project" value="UniProtKB-EC"/>
</dbReference>
<organism evidence="2 3">
    <name type="scientific">Streptomyces griseus</name>
    <dbReference type="NCBI Taxonomy" id="1911"/>
    <lineage>
        <taxon>Bacteria</taxon>
        <taxon>Bacillati</taxon>
        <taxon>Actinomycetota</taxon>
        <taxon>Actinomycetes</taxon>
        <taxon>Kitasatosporales</taxon>
        <taxon>Streptomycetaceae</taxon>
        <taxon>Streptomyces</taxon>
    </lineage>
</organism>
<dbReference type="AlphaFoldDB" id="A0A380P9L1"/>